<evidence type="ECO:0000256" key="23">
    <source>
        <dbReference type="SAM" id="Phobius"/>
    </source>
</evidence>
<dbReference type="Ensembl" id="ENSOCUT00000044752.1">
    <property type="protein sequence ID" value="ENSOCUP00000040603.1"/>
    <property type="gene ID" value="ENSOCUG00000017793.4"/>
</dbReference>
<dbReference type="EC" id="2.4.99.20" evidence="5"/>
<keyword evidence="10" id="KW-0521">NADP</keyword>
<evidence type="ECO:0000256" key="17">
    <source>
        <dbReference type="ARBA" id="ARBA00029787"/>
    </source>
</evidence>
<dbReference type="InParanoid" id="A0A5F9D3Z7"/>
<evidence type="ECO:0000256" key="8">
    <source>
        <dbReference type="ARBA" id="ARBA00022692"/>
    </source>
</evidence>
<reference evidence="24 25" key="1">
    <citation type="journal article" date="2011" name="Nature">
        <title>A high-resolution map of human evolutionary constraint using 29 mammals.</title>
        <authorList>
            <person name="Lindblad-Toh K."/>
            <person name="Garber M."/>
            <person name="Zuk O."/>
            <person name="Lin M.F."/>
            <person name="Parker B.J."/>
            <person name="Washietl S."/>
            <person name="Kheradpour P."/>
            <person name="Ernst J."/>
            <person name="Jordan G."/>
            <person name="Mauceli E."/>
            <person name="Ward L.D."/>
            <person name="Lowe C.B."/>
            <person name="Holloway A.K."/>
            <person name="Clamp M."/>
            <person name="Gnerre S."/>
            <person name="Alfoldi J."/>
            <person name="Beal K."/>
            <person name="Chang J."/>
            <person name="Clawson H."/>
            <person name="Cuff J."/>
            <person name="Di Palma F."/>
            <person name="Fitzgerald S."/>
            <person name="Flicek P."/>
            <person name="Guttman M."/>
            <person name="Hubisz M.J."/>
            <person name="Jaffe D.B."/>
            <person name="Jungreis I."/>
            <person name="Kent W.J."/>
            <person name="Kostka D."/>
            <person name="Lara M."/>
            <person name="Martins A.L."/>
            <person name="Massingham T."/>
            <person name="Moltke I."/>
            <person name="Raney B.J."/>
            <person name="Rasmussen M.D."/>
            <person name="Robinson J."/>
            <person name="Stark A."/>
            <person name="Vilella A.J."/>
            <person name="Wen J."/>
            <person name="Xie X."/>
            <person name="Zody M.C."/>
            <person name="Baldwin J."/>
            <person name="Bloom T."/>
            <person name="Chin C.W."/>
            <person name="Heiman D."/>
            <person name="Nicol R."/>
            <person name="Nusbaum C."/>
            <person name="Young S."/>
            <person name="Wilkinson J."/>
            <person name="Worley K.C."/>
            <person name="Kovar C.L."/>
            <person name="Muzny D.M."/>
            <person name="Gibbs R.A."/>
            <person name="Cree A."/>
            <person name="Dihn H.H."/>
            <person name="Fowler G."/>
            <person name="Jhangiani S."/>
            <person name="Joshi V."/>
            <person name="Lee S."/>
            <person name="Lewis L.R."/>
            <person name="Nazareth L.V."/>
            <person name="Okwuonu G."/>
            <person name="Santibanez J."/>
            <person name="Warren W.C."/>
            <person name="Mardis E.R."/>
            <person name="Weinstock G.M."/>
            <person name="Wilson R.K."/>
            <person name="Delehaunty K."/>
            <person name="Dooling D."/>
            <person name="Fronik C."/>
            <person name="Fulton L."/>
            <person name="Fulton B."/>
            <person name="Graves T."/>
            <person name="Minx P."/>
            <person name="Sodergren E."/>
            <person name="Birney E."/>
            <person name="Margulies E.H."/>
            <person name="Herrero J."/>
            <person name="Green E.D."/>
            <person name="Haussler D."/>
            <person name="Siepel A."/>
            <person name="Goldman N."/>
            <person name="Pollard K.S."/>
            <person name="Pedersen J.S."/>
            <person name="Lander E.S."/>
            <person name="Kellis M."/>
        </authorList>
    </citation>
    <scope>NUCLEOTIDE SEQUENCE [LARGE SCALE GENOMIC DNA]</scope>
    <source>
        <strain evidence="24 25">Thorbecke inbred</strain>
    </source>
</reference>
<evidence type="ECO:0000256" key="14">
    <source>
        <dbReference type="ARBA" id="ARBA00023136"/>
    </source>
</evidence>
<evidence type="ECO:0000256" key="20">
    <source>
        <dbReference type="ARBA" id="ARBA00031355"/>
    </source>
</evidence>
<evidence type="ECO:0000256" key="15">
    <source>
        <dbReference type="ARBA" id="ARBA00023157"/>
    </source>
</evidence>
<dbReference type="AlphaFoldDB" id="A0A5F9D3Z7"/>
<keyword evidence="8 23" id="KW-0812">Transmembrane</keyword>
<evidence type="ECO:0000256" key="1">
    <source>
        <dbReference type="ARBA" id="ARBA00004606"/>
    </source>
</evidence>
<evidence type="ECO:0000256" key="3">
    <source>
        <dbReference type="ARBA" id="ARBA00011738"/>
    </source>
</evidence>
<evidence type="ECO:0000256" key="5">
    <source>
        <dbReference type="ARBA" id="ARBA00012600"/>
    </source>
</evidence>
<comment type="subcellular location">
    <subcellularLocation>
        <location evidence="1">Membrane</location>
        <topology evidence="1">Single-pass type II membrane protein</topology>
    </subcellularLocation>
</comment>
<dbReference type="EMBL" id="AAGW02010035">
    <property type="status" value="NOT_ANNOTATED_CDS"/>
    <property type="molecule type" value="Genomic_DNA"/>
</dbReference>
<gene>
    <name evidence="24" type="primary">CD38</name>
</gene>
<evidence type="ECO:0000256" key="18">
    <source>
        <dbReference type="ARBA" id="ARBA00030272"/>
    </source>
</evidence>
<dbReference type="SUPFAM" id="SSF52309">
    <property type="entry name" value="N-(deoxy)ribosyltransferase-like"/>
    <property type="match status" value="1"/>
</dbReference>
<sequence>MPDYEFSPASGDRPRSWISKQVLIVLGVCLPVILALAIWVGVLTWRQSSMGATDHVSAIVLGRCLTYTRNMHPELRNQDCKKILNTFTSAFVSKDPCNITKEDYQPLIDLVTQTVPCNKTLFWSRSKELAHQYSGIQKEMFTLEDTLLGYIADNLVWCGDPRTSEVKEEFCPYRNENCSSTATSVFWTVVSQKACQVCPMRETSGASVLQRPDVSPLPWCLDLQPPCSHQHAQHQMHRCRADVEEGLPPRCEHRDGNLFLQRLEIVYVIGIAFIVICRHSKVLLYKFRMKILYCYFMFM</sequence>
<keyword evidence="14 23" id="KW-0472">Membrane</keyword>
<feature type="transmembrane region" description="Helical" evidence="23">
    <location>
        <begin position="22"/>
        <end position="45"/>
    </location>
</feature>
<dbReference type="SMR" id="A0A5F9D3Z7"/>
<reference evidence="24" key="3">
    <citation type="submission" date="2025-09" db="UniProtKB">
        <authorList>
            <consortium name="Ensembl"/>
        </authorList>
    </citation>
    <scope>IDENTIFICATION</scope>
    <source>
        <strain evidence="24">Thorbecke</strain>
    </source>
</reference>
<dbReference type="GO" id="GO:0030890">
    <property type="term" value="P:positive regulation of B cell proliferation"/>
    <property type="evidence" value="ECO:0007669"/>
    <property type="project" value="TreeGrafter"/>
</dbReference>
<dbReference type="PANTHER" id="PTHR10912:SF5">
    <property type="entry name" value="ADP-RIBOSYL CYCLASE_CYCLIC ADP-RIBOSE HYDROLASE 1"/>
    <property type="match status" value="1"/>
</dbReference>
<evidence type="ECO:0000256" key="16">
    <source>
        <dbReference type="ARBA" id="ARBA00023180"/>
    </source>
</evidence>
<evidence type="ECO:0000256" key="21">
    <source>
        <dbReference type="ARBA" id="ARBA00031840"/>
    </source>
</evidence>
<keyword evidence="11" id="KW-0735">Signal-anchor</keyword>
<name>A0A5F9D3Z7_RABIT</name>
<dbReference type="PANTHER" id="PTHR10912">
    <property type="entry name" value="ADP-RIBOSYL CYCLASE"/>
    <property type="match status" value="1"/>
</dbReference>
<dbReference type="GO" id="GO:0016849">
    <property type="term" value="F:phosphorus-oxygen lyase activity"/>
    <property type="evidence" value="ECO:0007669"/>
    <property type="project" value="TreeGrafter"/>
</dbReference>
<evidence type="ECO:0000256" key="7">
    <source>
        <dbReference type="ARBA" id="ARBA00022679"/>
    </source>
</evidence>
<evidence type="ECO:0000256" key="12">
    <source>
        <dbReference type="ARBA" id="ARBA00022989"/>
    </source>
</evidence>
<keyword evidence="12 23" id="KW-1133">Transmembrane helix</keyword>
<evidence type="ECO:0000256" key="22">
    <source>
        <dbReference type="ARBA" id="ARBA00049238"/>
    </source>
</evidence>
<evidence type="ECO:0000256" key="9">
    <source>
        <dbReference type="ARBA" id="ARBA00022801"/>
    </source>
</evidence>
<comment type="catalytic activity">
    <reaction evidence="22">
        <text>NAD(+) + H2O = ADP-D-ribose + nicotinamide + H(+)</text>
        <dbReference type="Rhea" id="RHEA:16301"/>
        <dbReference type="ChEBI" id="CHEBI:15377"/>
        <dbReference type="ChEBI" id="CHEBI:15378"/>
        <dbReference type="ChEBI" id="CHEBI:17154"/>
        <dbReference type="ChEBI" id="CHEBI:57540"/>
        <dbReference type="ChEBI" id="CHEBI:57967"/>
        <dbReference type="EC" id="3.2.2.6"/>
    </reaction>
</comment>
<dbReference type="Proteomes" id="UP000001811">
    <property type="component" value="Chromosome 2"/>
</dbReference>
<comment type="subunit">
    <text evidence="3">Homodimer.</text>
</comment>
<dbReference type="GO" id="GO:0061809">
    <property type="term" value="F:NAD+ nucleosidase activity, cyclic ADP-ribose generating"/>
    <property type="evidence" value="ECO:0007669"/>
    <property type="project" value="UniProtKB-EC"/>
</dbReference>
<keyword evidence="13" id="KW-0520">NAD</keyword>
<protein>
    <recommendedName>
        <fullName evidence="6">ADP-ribosyl cyclase/cyclic ADP-ribose hydrolase 1</fullName>
        <ecNumber evidence="5">2.4.99.20</ecNumber>
        <ecNumber evidence="4">3.2.2.6</ecNumber>
    </recommendedName>
    <alternativeName>
        <fullName evidence="21">2'-phospho-ADP-ribosyl cyclase</fullName>
    </alternativeName>
    <alternativeName>
        <fullName evidence="19">2'-phospho-ADP-ribosyl cyclase/2'-phospho-cyclic-ADP-ribose transferase</fullName>
    </alternativeName>
    <alternativeName>
        <fullName evidence="17">2'-phospho-cyclic-ADP-ribose transferase</fullName>
    </alternativeName>
    <alternativeName>
        <fullName evidence="20">ADP-ribosyl cyclase 1</fullName>
    </alternativeName>
    <alternativeName>
        <fullName evidence="18">Cyclic ADP-ribose hydrolase 1</fullName>
    </alternativeName>
</protein>
<evidence type="ECO:0000256" key="13">
    <source>
        <dbReference type="ARBA" id="ARBA00023027"/>
    </source>
</evidence>
<accession>A0A5F9D3Z7</accession>
<keyword evidence="15" id="KW-1015">Disulfide bond</keyword>
<keyword evidence="7" id="KW-0808">Transferase</keyword>
<dbReference type="GeneTree" id="ENSGT00390000017291"/>
<evidence type="ECO:0000256" key="4">
    <source>
        <dbReference type="ARBA" id="ARBA00011982"/>
    </source>
</evidence>
<dbReference type="Pfam" id="PF02267">
    <property type="entry name" value="Rib_hydrolayse"/>
    <property type="match status" value="1"/>
</dbReference>
<feature type="transmembrane region" description="Helical" evidence="23">
    <location>
        <begin position="265"/>
        <end position="284"/>
    </location>
</feature>
<dbReference type="InterPro" id="IPR003193">
    <property type="entry name" value="ADP-ribosyl_cyclase"/>
</dbReference>
<keyword evidence="16" id="KW-0325">Glycoprotein</keyword>
<proteinExistence type="inferred from homology"/>
<evidence type="ECO:0000256" key="19">
    <source>
        <dbReference type="ARBA" id="ARBA00030418"/>
    </source>
</evidence>
<dbReference type="Bgee" id="ENSOCUG00000017793">
    <property type="expression patterns" value="Expressed in blood and 17 other cell types or tissues"/>
</dbReference>
<dbReference type="Gene3D" id="1.20.82.10">
    <property type="entry name" value="ADP Ribosyl Cyclase, Chain A, domain 1"/>
    <property type="match status" value="1"/>
</dbReference>
<organism evidence="24 25">
    <name type="scientific">Oryctolagus cuniculus</name>
    <name type="common">Rabbit</name>
    <dbReference type="NCBI Taxonomy" id="9986"/>
    <lineage>
        <taxon>Eukaryota</taxon>
        <taxon>Metazoa</taxon>
        <taxon>Chordata</taxon>
        <taxon>Craniata</taxon>
        <taxon>Vertebrata</taxon>
        <taxon>Euteleostomi</taxon>
        <taxon>Mammalia</taxon>
        <taxon>Eutheria</taxon>
        <taxon>Euarchontoglires</taxon>
        <taxon>Glires</taxon>
        <taxon>Lagomorpha</taxon>
        <taxon>Leporidae</taxon>
        <taxon>Oryctolagus</taxon>
    </lineage>
</organism>
<dbReference type="FunCoup" id="A0A5F9D3Z7">
    <property type="interactions" value="111"/>
</dbReference>
<evidence type="ECO:0000313" key="25">
    <source>
        <dbReference type="Proteomes" id="UP000001811"/>
    </source>
</evidence>
<evidence type="ECO:0000256" key="6">
    <source>
        <dbReference type="ARBA" id="ARBA00015644"/>
    </source>
</evidence>
<dbReference type="GO" id="GO:0005886">
    <property type="term" value="C:plasma membrane"/>
    <property type="evidence" value="ECO:0007669"/>
    <property type="project" value="TreeGrafter"/>
</dbReference>
<dbReference type="EMBL" id="AAGW02010034">
    <property type="status" value="NOT_ANNOTATED_CDS"/>
    <property type="molecule type" value="Genomic_DNA"/>
</dbReference>
<dbReference type="GO" id="GO:0016740">
    <property type="term" value="F:transferase activity"/>
    <property type="evidence" value="ECO:0007669"/>
    <property type="project" value="UniProtKB-KW"/>
</dbReference>
<evidence type="ECO:0000313" key="24">
    <source>
        <dbReference type="Ensembl" id="ENSOCUP00000040603.1"/>
    </source>
</evidence>
<keyword evidence="9" id="KW-0378">Hydrolase</keyword>
<dbReference type="EC" id="3.2.2.6" evidence="4"/>
<reference evidence="24" key="2">
    <citation type="submission" date="2025-08" db="UniProtKB">
        <authorList>
            <consortium name="Ensembl"/>
        </authorList>
    </citation>
    <scope>IDENTIFICATION</scope>
    <source>
        <strain evidence="24">Thorbecke</strain>
    </source>
</reference>
<keyword evidence="25" id="KW-1185">Reference proteome</keyword>
<evidence type="ECO:0000256" key="11">
    <source>
        <dbReference type="ARBA" id="ARBA00022968"/>
    </source>
</evidence>
<evidence type="ECO:0000256" key="10">
    <source>
        <dbReference type="ARBA" id="ARBA00022857"/>
    </source>
</evidence>
<comment type="similarity">
    <text evidence="2">Belongs to the ADP-ribosyl cyclase family.</text>
</comment>
<evidence type="ECO:0000256" key="2">
    <source>
        <dbReference type="ARBA" id="ARBA00005406"/>
    </source>
</evidence>